<evidence type="ECO:0000256" key="1">
    <source>
        <dbReference type="SAM" id="MobiDB-lite"/>
    </source>
</evidence>
<organism evidence="2 3">
    <name type="scientific">Elsinoe batatas</name>
    <dbReference type="NCBI Taxonomy" id="2601811"/>
    <lineage>
        <taxon>Eukaryota</taxon>
        <taxon>Fungi</taxon>
        <taxon>Dikarya</taxon>
        <taxon>Ascomycota</taxon>
        <taxon>Pezizomycotina</taxon>
        <taxon>Dothideomycetes</taxon>
        <taxon>Dothideomycetidae</taxon>
        <taxon>Myriangiales</taxon>
        <taxon>Elsinoaceae</taxon>
        <taxon>Elsinoe</taxon>
    </lineage>
</organism>
<feature type="compositionally biased region" description="Acidic residues" evidence="1">
    <location>
        <begin position="232"/>
        <end position="251"/>
    </location>
</feature>
<sequence length="251" mass="27966">MSSQLTIMNAVDSDADVSARVTATLQRAYSSMVLISASEGGAYIYHSKLVQVCPQYANIVVQHIDVRNHDVISAASFVEWAISGQVTTVFANYQKDGPAICKALLNMMLLGEELESDAFVRYLLGKFNQYAKAPFESDLPFLEAILKKTKPNSRLERFIVRRVTNTSDEKANALSIEHTDLISQAPTVAAKVMGKLHAFRIQKRKEKQKPHGKGKQKAIQSRRTRNNSMHDDEIDGMEVDGNGDSDELEDF</sequence>
<comment type="caution">
    <text evidence="2">The sequence shown here is derived from an EMBL/GenBank/DDBJ whole genome shotgun (WGS) entry which is preliminary data.</text>
</comment>
<evidence type="ECO:0000313" key="2">
    <source>
        <dbReference type="EMBL" id="KAG8631160.1"/>
    </source>
</evidence>
<proteinExistence type="predicted"/>
<dbReference type="AlphaFoldDB" id="A0A8K0L9B8"/>
<dbReference type="Proteomes" id="UP000809789">
    <property type="component" value="Unassembled WGS sequence"/>
</dbReference>
<protein>
    <submittedName>
        <fullName evidence="2">Uncharacterized protein</fullName>
    </submittedName>
</protein>
<dbReference type="OrthoDB" id="10357443at2759"/>
<accession>A0A8K0L9B8</accession>
<gene>
    <name evidence="2" type="ORF">KVT40_000300</name>
</gene>
<reference evidence="2" key="1">
    <citation type="submission" date="2021-07" db="EMBL/GenBank/DDBJ databases">
        <title>Elsinoe batatas strain:CRI-CJ2 Genome sequencing and assembly.</title>
        <authorList>
            <person name="Huang L."/>
        </authorList>
    </citation>
    <scope>NUCLEOTIDE SEQUENCE</scope>
    <source>
        <strain evidence="2">CRI-CJ2</strain>
    </source>
</reference>
<evidence type="ECO:0000313" key="3">
    <source>
        <dbReference type="Proteomes" id="UP000809789"/>
    </source>
</evidence>
<name>A0A8K0L9B8_9PEZI</name>
<keyword evidence="3" id="KW-1185">Reference proteome</keyword>
<feature type="compositionally biased region" description="Basic residues" evidence="1">
    <location>
        <begin position="203"/>
        <end position="225"/>
    </location>
</feature>
<dbReference type="EMBL" id="JAESVG020000001">
    <property type="protein sequence ID" value="KAG8631160.1"/>
    <property type="molecule type" value="Genomic_DNA"/>
</dbReference>
<feature type="region of interest" description="Disordered" evidence="1">
    <location>
        <begin position="203"/>
        <end position="251"/>
    </location>
</feature>